<evidence type="ECO:0000256" key="1">
    <source>
        <dbReference type="ARBA" id="ARBA00004571"/>
    </source>
</evidence>
<dbReference type="PRINTS" id="PR01021">
    <property type="entry name" value="OMPADOMAIN"/>
</dbReference>
<evidence type="ECO:0000256" key="11">
    <source>
        <dbReference type="PROSITE-ProRule" id="PRU00473"/>
    </source>
</evidence>
<dbReference type="SUPFAM" id="SSF103088">
    <property type="entry name" value="OmpA-like"/>
    <property type="match status" value="1"/>
</dbReference>
<dbReference type="Gene3D" id="3.30.1330.60">
    <property type="entry name" value="OmpA-like domain"/>
    <property type="match status" value="1"/>
</dbReference>
<feature type="domain" description="OmpA-like" evidence="13">
    <location>
        <begin position="215"/>
        <end position="330"/>
    </location>
</feature>
<evidence type="ECO:0000256" key="12">
    <source>
        <dbReference type="SAM" id="SignalP"/>
    </source>
</evidence>
<accession>A0ABQ4PQP8</accession>
<sequence length="337" mass="36669">MKKLLFFALCCGVPISHAVADGSDSFWYTGVDIGQGYYANGGNDAAYDAARHRLAGGLHLGYQFNQYFSTEIAYQYLGKAKASYNQGAISGDIQQGVVSARLGYPVTQSLYPYLTMGGAGWVSNVEGLNNVDNEGFSPVFGAGLSYALTDNLALRAEYQFTQSLGDTAAGFTDHHLATVGVSWRFGFTPKPTPIIQEKIVEVIVEKEIAKPIETQTFIVSGTDAAALFAHNASQLISTKPLEKTLAFLVQYPDSIITITGHTDNTGSEKYNQWMSERRAQSVADFFVAKGINKDRINVFGKGELSPVADNKTEQGRAMNRRVEMVVQPFEIKSPAVI</sequence>
<keyword evidence="10" id="KW-0998">Cell outer membrane</keyword>
<organism evidence="14 15">
    <name type="scientific">Shewanella sairae</name>
    <dbReference type="NCBI Taxonomy" id="190310"/>
    <lineage>
        <taxon>Bacteria</taxon>
        <taxon>Pseudomonadati</taxon>
        <taxon>Pseudomonadota</taxon>
        <taxon>Gammaproteobacteria</taxon>
        <taxon>Alteromonadales</taxon>
        <taxon>Shewanellaceae</taxon>
        <taxon>Shewanella</taxon>
    </lineage>
</organism>
<evidence type="ECO:0000259" key="13">
    <source>
        <dbReference type="PROSITE" id="PS51123"/>
    </source>
</evidence>
<dbReference type="Gene3D" id="2.40.160.20">
    <property type="match status" value="1"/>
</dbReference>
<dbReference type="EMBL" id="BPEY01000121">
    <property type="protein sequence ID" value="GIU51561.1"/>
    <property type="molecule type" value="Genomic_DNA"/>
</dbReference>
<dbReference type="InterPro" id="IPR011250">
    <property type="entry name" value="OMP/PagP_B-barrel"/>
</dbReference>
<keyword evidence="9" id="KW-1015">Disulfide bond</keyword>
<dbReference type="Proteomes" id="UP000887104">
    <property type="component" value="Unassembled WGS sequence"/>
</dbReference>
<evidence type="ECO:0000256" key="10">
    <source>
        <dbReference type="ARBA" id="ARBA00023237"/>
    </source>
</evidence>
<dbReference type="InterPro" id="IPR050330">
    <property type="entry name" value="Bact_OuterMem_StrucFunc"/>
</dbReference>
<dbReference type="Pfam" id="PF00691">
    <property type="entry name" value="OmpA"/>
    <property type="match status" value="1"/>
</dbReference>
<feature type="signal peptide" evidence="12">
    <location>
        <begin position="1"/>
        <end position="18"/>
    </location>
</feature>
<evidence type="ECO:0000256" key="8">
    <source>
        <dbReference type="ARBA" id="ARBA00023136"/>
    </source>
</evidence>
<evidence type="ECO:0000256" key="3">
    <source>
        <dbReference type="ARBA" id="ARBA00022448"/>
    </source>
</evidence>
<evidence type="ECO:0000313" key="15">
    <source>
        <dbReference type="Proteomes" id="UP000887104"/>
    </source>
</evidence>
<dbReference type="RefSeq" id="WP_220783130.1">
    <property type="nucleotide sequence ID" value="NZ_BPEY01000121.1"/>
</dbReference>
<dbReference type="PROSITE" id="PS51123">
    <property type="entry name" value="OMPA_2"/>
    <property type="match status" value="1"/>
</dbReference>
<evidence type="ECO:0000256" key="4">
    <source>
        <dbReference type="ARBA" id="ARBA00022452"/>
    </source>
</evidence>
<dbReference type="InterPro" id="IPR006665">
    <property type="entry name" value="OmpA-like"/>
</dbReference>
<evidence type="ECO:0000256" key="6">
    <source>
        <dbReference type="ARBA" id="ARBA00023065"/>
    </source>
</evidence>
<dbReference type="InterPro" id="IPR006664">
    <property type="entry name" value="OMP_bac"/>
</dbReference>
<dbReference type="CDD" id="cd07185">
    <property type="entry name" value="OmpA_C-like"/>
    <property type="match status" value="1"/>
</dbReference>
<comment type="caution">
    <text evidence="14">The sequence shown here is derived from an EMBL/GenBank/DDBJ whole genome shotgun (WGS) entry which is preliminary data.</text>
</comment>
<gene>
    <name evidence="14" type="primary">ompA_3</name>
    <name evidence="14" type="ORF">TUM4438_41650</name>
</gene>
<protein>
    <submittedName>
        <fullName evidence="14">Outer membrane protein A</fullName>
    </submittedName>
</protein>
<evidence type="ECO:0000256" key="2">
    <source>
        <dbReference type="ARBA" id="ARBA00005710"/>
    </source>
</evidence>
<feature type="chain" id="PRO_5047204200" evidence="12">
    <location>
        <begin position="19"/>
        <end position="337"/>
    </location>
</feature>
<keyword evidence="6" id="KW-0406">Ion transport</keyword>
<keyword evidence="15" id="KW-1185">Reference proteome</keyword>
<comment type="subcellular location">
    <subcellularLocation>
        <location evidence="1">Cell outer membrane</location>
        <topology evidence="1">Multi-pass membrane protein</topology>
    </subcellularLocation>
</comment>
<dbReference type="PANTHER" id="PTHR30329">
    <property type="entry name" value="STATOR ELEMENT OF FLAGELLAR MOTOR COMPLEX"/>
    <property type="match status" value="1"/>
</dbReference>
<name>A0ABQ4PQP8_9GAMM</name>
<evidence type="ECO:0000256" key="7">
    <source>
        <dbReference type="ARBA" id="ARBA00023114"/>
    </source>
</evidence>
<reference evidence="14" key="1">
    <citation type="submission" date="2021-05" db="EMBL/GenBank/DDBJ databases">
        <title>Molecular characterization for Shewanella algae harboring chromosomal blaOXA-55-like strains isolated from clinical and environment sample.</title>
        <authorList>
            <person name="Ohama Y."/>
            <person name="Aoki K."/>
            <person name="Harada S."/>
            <person name="Moriya K."/>
            <person name="Ishii Y."/>
            <person name="Tateda K."/>
        </authorList>
    </citation>
    <scope>NUCLEOTIDE SEQUENCE</scope>
    <source>
        <strain evidence="14">JCM 11563</strain>
    </source>
</reference>
<keyword evidence="3" id="KW-0813">Transport</keyword>
<dbReference type="SUPFAM" id="SSF56925">
    <property type="entry name" value="OMPA-like"/>
    <property type="match status" value="1"/>
</dbReference>
<keyword evidence="12" id="KW-0732">Signal</keyword>
<evidence type="ECO:0000256" key="9">
    <source>
        <dbReference type="ARBA" id="ARBA00023157"/>
    </source>
</evidence>
<keyword evidence="8 11" id="KW-0472">Membrane</keyword>
<dbReference type="InterPro" id="IPR002368">
    <property type="entry name" value="OmpA"/>
</dbReference>
<keyword evidence="4" id="KW-1134">Transmembrane beta strand</keyword>
<evidence type="ECO:0000256" key="5">
    <source>
        <dbReference type="ARBA" id="ARBA00022692"/>
    </source>
</evidence>
<dbReference type="Pfam" id="PF01389">
    <property type="entry name" value="OmpA_membrane"/>
    <property type="match status" value="1"/>
</dbReference>
<dbReference type="InterPro" id="IPR000498">
    <property type="entry name" value="OmpA-like_TM_dom"/>
</dbReference>
<keyword evidence="5" id="KW-0812">Transmembrane</keyword>
<keyword evidence="7" id="KW-0626">Porin</keyword>
<comment type="similarity">
    <text evidence="2">Belongs to the outer membrane OOP (TC 1.B.6) superfamily. OmpA family.</text>
</comment>
<dbReference type="InterPro" id="IPR036737">
    <property type="entry name" value="OmpA-like_sf"/>
</dbReference>
<evidence type="ECO:0000313" key="14">
    <source>
        <dbReference type="EMBL" id="GIU51561.1"/>
    </source>
</evidence>
<dbReference type="PANTHER" id="PTHR30329:SF21">
    <property type="entry name" value="LIPOPROTEIN YIAD-RELATED"/>
    <property type="match status" value="1"/>
</dbReference>
<dbReference type="PRINTS" id="PR01022">
    <property type="entry name" value="OUTRMMBRANEA"/>
</dbReference>
<proteinExistence type="inferred from homology"/>